<dbReference type="EMBL" id="JBCLYO010000026">
    <property type="protein sequence ID" value="KAL0078064.1"/>
    <property type="molecule type" value="Genomic_DNA"/>
</dbReference>
<name>A0ABR3APA8_PHYBL</name>
<comment type="caution">
    <text evidence="2">The sequence shown here is derived from an EMBL/GenBank/DDBJ whole genome shotgun (WGS) entry which is preliminary data.</text>
</comment>
<evidence type="ECO:0000313" key="3">
    <source>
        <dbReference type="Proteomes" id="UP001448207"/>
    </source>
</evidence>
<feature type="region of interest" description="Disordered" evidence="1">
    <location>
        <begin position="148"/>
        <end position="215"/>
    </location>
</feature>
<evidence type="ECO:0000256" key="1">
    <source>
        <dbReference type="SAM" id="MobiDB-lite"/>
    </source>
</evidence>
<sequence>MSTAVINKTTLDAPAGVQEKSELTKLLQDLKAKTIELKTQLQPVMQKLADGEIKTSKGVSFLEVKYQIMIQYILQLTFYVHLKLSGKQVENHPVVKSLVELRVILDKMKPIEVKLKYQIDKLVRTAVMGTQKAETGAVTSATAVANDPLAFKPNPMNLLNRNDDDEEEDDDDTNAKSGVYRPPKLAPVNYDAGKDRKSKEERNEERLKEKASRSRVMKDLMAEMNDAPEEVDVRGGVNEGTGYGDRVDSLIAEKSQYEENNYVRLAVTRKEKKRMQSKNKMRFESEFDNLNDFSNLAGIQDVEEQENERFRNVLNRKSQRAERDDDDIESAMSRGNKRSRQDGGEEQFHGILDGKSGVRNKFKKARKVTKGKGRK</sequence>
<reference evidence="2 3" key="1">
    <citation type="submission" date="2024-04" db="EMBL/GenBank/DDBJ databases">
        <title>Symmetric and asymmetric DNA N6-adenine methylation regulates different biological responses in Mucorales.</title>
        <authorList>
            <consortium name="Lawrence Berkeley National Laboratory"/>
            <person name="Lax C."/>
            <person name="Mondo S.J."/>
            <person name="Osorio-Concepcion M."/>
            <person name="Muszewska A."/>
            <person name="Corrochano-Luque M."/>
            <person name="Gutierrez G."/>
            <person name="Riley R."/>
            <person name="Lipzen A."/>
            <person name="Guo J."/>
            <person name="Hundley H."/>
            <person name="Amirebrahimi M."/>
            <person name="Ng V."/>
            <person name="Lorenzo-Gutierrez D."/>
            <person name="Binder U."/>
            <person name="Yang J."/>
            <person name="Song Y."/>
            <person name="Canovas D."/>
            <person name="Navarro E."/>
            <person name="Freitag M."/>
            <person name="Gabaldon T."/>
            <person name="Grigoriev I.V."/>
            <person name="Corrochano L.M."/>
            <person name="Nicolas F.E."/>
            <person name="Garre V."/>
        </authorList>
    </citation>
    <scope>NUCLEOTIDE SEQUENCE [LARGE SCALE GENOMIC DNA]</scope>
    <source>
        <strain evidence="2 3">L51</strain>
    </source>
</reference>
<dbReference type="PANTHER" id="PTHR13237:SF9">
    <property type="entry name" value="NEUROGUIDIN"/>
    <property type="match status" value="1"/>
</dbReference>
<dbReference type="Proteomes" id="UP001448207">
    <property type="component" value="Unassembled WGS sequence"/>
</dbReference>
<feature type="compositionally biased region" description="Basic and acidic residues" evidence="1">
    <location>
        <begin position="339"/>
        <end position="348"/>
    </location>
</feature>
<feature type="compositionally biased region" description="Basic and acidic residues" evidence="1">
    <location>
        <begin position="192"/>
        <end position="215"/>
    </location>
</feature>
<accession>A0ABR3APA8</accession>
<dbReference type="Pfam" id="PF04000">
    <property type="entry name" value="Sas10_Utp3"/>
    <property type="match status" value="1"/>
</dbReference>
<organism evidence="2 3">
    <name type="scientific">Phycomyces blakesleeanus</name>
    <dbReference type="NCBI Taxonomy" id="4837"/>
    <lineage>
        <taxon>Eukaryota</taxon>
        <taxon>Fungi</taxon>
        <taxon>Fungi incertae sedis</taxon>
        <taxon>Mucoromycota</taxon>
        <taxon>Mucoromycotina</taxon>
        <taxon>Mucoromycetes</taxon>
        <taxon>Mucorales</taxon>
        <taxon>Phycomycetaceae</taxon>
        <taxon>Phycomyces</taxon>
    </lineage>
</organism>
<protein>
    <submittedName>
        <fullName evidence="2">Sas10/Utp3/C1D family-domain-containing protein</fullName>
    </submittedName>
</protein>
<dbReference type="PANTHER" id="PTHR13237">
    <property type="entry name" value="SOMETHING ABOUT SILENCING PROTEIN 10-RELATED"/>
    <property type="match status" value="1"/>
</dbReference>
<feature type="compositionally biased region" description="Acidic residues" evidence="1">
    <location>
        <begin position="163"/>
        <end position="172"/>
    </location>
</feature>
<gene>
    <name evidence="2" type="ORF">J3Q64DRAFT_1767497</name>
</gene>
<feature type="compositionally biased region" description="Basic residues" evidence="1">
    <location>
        <begin position="358"/>
        <end position="375"/>
    </location>
</feature>
<feature type="region of interest" description="Disordered" evidence="1">
    <location>
        <begin position="304"/>
        <end position="375"/>
    </location>
</feature>
<evidence type="ECO:0000313" key="2">
    <source>
        <dbReference type="EMBL" id="KAL0078064.1"/>
    </source>
</evidence>
<proteinExistence type="predicted"/>
<keyword evidence="3" id="KW-1185">Reference proteome</keyword>
<dbReference type="InterPro" id="IPR007146">
    <property type="entry name" value="Sas10/Utp3/C1D"/>
</dbReference>